<evidence type="ECO:0000313" key="1">
    <source>
        <dbReference type="EMBL" id="CAG8635066.1"/>
    </source>
</evidence>
<sequence>MTSSRYNNNDIKKIQDQDVDSYIFLHLTEEKLTNMNESSPVSVEVITATEFEKFRKSTRNQLENLNKRINITSEFNKLFSDVKDAQNDIRELKIVYLSR</sequence>
<name>A0A9N9DBD9_FUNMO</name>
<dbReference type="Proteomes" id="UP000789375">
    <property type="component" value="Unassembled WGS sequence"/>
</dbReference>
<dbReference type="EMBL" id="CAJVPP010003692">
    <property type="protein sequence ID" value="CAG8635066.1"/>
    <property type="molecule type" value="Genomic_DNA"/>
</dbReference>
<organism evidence="1 2">
    <name type="scientific">Funneliformis mosseae</name>
    <name type="common">Endomycorrhizal fungus</name>
    <name type="synonym">Glomus mosseae</name>
    <dbReference type="NCBI Taxonomy" id="27381"/>
    <lineage>
        <taxon>Eukaryota</taxon>
        <taxon>Fungi</taxon>
        <taxon>Fungi incertae sedis</taxon>
        <taxon>Mucoromycota</taxon>
        <taxon>Glomeromycotina</taxon>
        <taxon>Glomeromycetes</taxon>
        <taxon>Glomerales</taxon>
        <taxon>Glomeraceae</taxon>
        <taxon>Funneliformis</taxon>
    </lineage>
</organism>
<comment type="caution">
    <text evidence="1">The sequence shown here is derived from an EMBL/GenBank/DDBJ whole genome shotgun (WGS) entry which is preliminary data.</text>
</comment>
<protein>
    <submittedName>
        <fullName evidence="1">5395_t:CDS:1</fullName>
    </submittedName>
</protein>
<proteinExistence type="predicted"/>
<evidence type="ECO:0000313" key="2">
    <source>
        <dbReference type="Proteomes" id="UP000789375"/>
    </source>
</evidence>
<reference evidence="1" key="1">
    <citation type="submission" date="2021-06" db="EMBL/GenBank/DDBJ databases">
        <authorList>
            <person name="Kallberg Y."/>
            <person name="Tangrot J."/>
            <person name="Rosling A."/>
        </authorList>
    </citation>
    <scope>NUCLEOTIDE SEQUENCE</scope>
    <source>
        <strain evidence="1">87-6 pot B 2015</strain>
    </source>
</reference>
<accession>A0A9N9DBD9</accession>
<dbReference type="AlphaFoldDB" id="A0A9N9DBD9"/>
<keyword evidence="2" id="KW-1185">Reference proteome</keyword>
<gene>
    <name evidence="1" type="ORF">FMOSSE_LOCUS10688</name>
</gene>